<dbReference type="EMBL" id="CABIKO010000039">
    <property type="protein sequence ID" value="VVA19916.1"/>
    <property type="molecule type" value="Genomic_DNA"/>
</dbReference>
<sequence length="132" mass="15194">MILAVDEQKQLLEDVILVFPQPITLNSFSSFEEHVDQGEKFPTKEKKDPGCTVVSNKKEFSLKMLVILVREKVRLSQEVHNLYNTFAYKSPKKRTREVIEEIEEGSDPSVEMVREVLKVFDLSTSDILIPNP</sequence>
<evidence type="ECO:0000313" key="2">
    <source>
        <dbReference type="Proteomes" id="UP000327085"/>
    </source>
</evidence>
<protein>
    <submittedName>
        <fullName evidence="1">Uncharacterized protein</fullName>
    </submittedName>
</protein>
<dbReference type="InParanoid" id="A0A5E4EWS5"/>
<evidence type="ECO:0000313" key="1">
    <source>
        <dbReference type="EMBL" id="VVA19916.1"/>
    </source>
</evidence>
<proteinExistence type="predicted"/>
<organism evidence="1 2">
    <name type="scientific">Prunus dulcis</name>
    <name type="common">Almond</name>
    <name type="synonym">Amygdalus dulcis</name>
    <dbReference type="NCBI Taxonomy" id="3755"/>
    <lineage>
        <taxon>Eukaryota</taxon>
        <taxon>Viridiplantae</taxon>
        <taxon>Streptophyta</taxon>
        <taxon>Embryophyta</taxon>
        <taxon>Tracheophyta</taxon>
        <taxon>Spermatophyta</taxon>
        <taxon>Magnoliopsida</taxon>
        <taxon>eudicotyledons</taxon>
        <taxon>Gunneridae</taxon>
        <taxon>Pentapetalae</taxon>
        <taxon>rosids</taxon>
        <taxon>fabids</taxon>
        <taxon>Rosales</taxon>
        <taxon>Rosaceae</taxon>
        <taxon>Amygdaloideae</taxon>
        <taxon>Amygdaleae</taxon>
        <taxon>Prunus</taxon>
    </lineage>
</organism>
<gene>
    <name evidence="1" type="ORF">ALMOND_2B018819</name>
</gene>
<name>A0A5E4EWS5_PRUDU</name>
<dbReference type="Gramene" id="VVA19916">
    <property type="protein sequence ID" value="VVA19916"/>
    <property type="gene ID" value="Prudul26B018819"/>
</dbReference>
<dbReference type="Proteomes" id="UP000327085">
    <property type="component" value="Chromosome 3"/>
</dbReference>
<accession>A0A5E4EWS5</accession>
<reference evidence="2" key="1">
    <citation type="journal article" date="2020" name="Plant J.">
        <title>Transposons played a major role in the diversification between the closely related almond and peach genomes: results from the almond genome sequence.</title>
        <authorList>
            <person name="Alioto T."/>
            <person name="Alexiou K.G."/>
            <person name="Bardil A."/>
            <person name="Barteri F."/>
            <person name="Castanera R."/>
            <person name="Cruz F."/>
            <person name="Dhingra A."/>
            <person name="Duval H."/>
            <person name="Fernandez I Marti A."/>
            <person name="Frias L."/>
            <person name="Galan B."/>
            <person name="Garcia J.L."/>
            <person name="Howad W."/>
            <person name="Gomez-Garrido J."/>
            <person name="Gut M."/>
            <person name="Julca I."/>
            <person name="Morata J."/>
            <person name="Puigdomenech P."/>
            <person name="Ribeca P."/>
            <person name="Rubio Cabetas M.J."/>
            <person name="Vlasova A."/>
            <person name="Wirthensohn M."/>
            <person name="Garcia-Mas J."/>
            <person name="Gabaldon T."/>
            <person name="Casacuberta J.M."/>
            <person name="Arus P."/>
        </authorList>
    </citation>
    <scope>NUCLEOTIDE SEQUENCE [LARGE SCALE GENOMIC DNA]</scope>
    <source>
        <strain evidence="2">cv. Texas</strain>
    </source>
</reference>
<dbReference type="AlphaFoldDB" id="A0A5E4EWS5"/>